<organism evidence="1 2">
    <name type="scientific">Paenibacillus polymyxa (strain SC2)</name>
    <name type="common">Bacillus polymyxa</name>
    <dbReference type="NCBI Taxonomy" id="886882"/>
    <lineage>
        <taxon>Bacteria</taxon>
        <taxon>Bacillati</taxon>
        <taxon>Bacillota</taxon>
        <taxon>Bacilli</taxon>
        <taxon>Bacillales</taxon>
        <taxon>Paenibacillaceae</taxon>
        <taxon>Paenibacillus</taxon>
    </lineage>
</organism>
<name>E3EKG7_PAEPS</name>
<reference evidence="1 2" key="1">
    <citation type="journal article" date="2011" name="J. Bacteriol.">
        <title>Complete genome sequence of Paenibacillus polymyxa SC2, a strain of plant growth-promoting Rhizobacterium with broad-spectrum antimicrobial activity.</title>
        <authorList>
            <person name="Ma M."/>
            <person name="Wang C."/>
            <person name="Ding Y."/>
            <person name="Li L."/>
            <person name="Shen D."/>
            <person name="Jiang X."/>
            <person name="Guan D."/>
            <person name="Cao F."/>
            <person name="Chen H."/>
            <person name="Feng R."/>
            <person name="Wang X."/>
            <person name="Ge Y."/>
            <person name="Yao L."/>
            <person name="Bing X."/>
            <person name="Yang X."/>
            <person name="Li J."/>
            <person name="Du B."/>
        </authorList>
    </citation>
    <scope>NUCLEOTIDE SEQUENCE [LARGE SCALE GENOMIC DNA]</scope>
    <source>
        <strain evidence="1 2">SC2</strain>
        <plasmid evidence="2">pSC2</plasmid>
    </source>
</reference>
<sequence>MDNTVKEVKVGDTLTRVIVSLGKDEYLKVNITKHIVTRQFSEEGFCIDNTYFKIYKNNLNKIKTHYVKDGFSSEMFLIGSDKETITKCQDQLIEIIKMDVDNLLKEAMNFNERIRGRKKVYVSEVDRTPWGEDSTSMQVVKK</sequence>
<protein>
    <submittedName>
        <fullName evidence="1">Uncharacterized protein</fullName>
    </submittedName>
</protein>
<dbReference type="RefSeq" id="WP_013386213.1">
    <property type="nucleotide sequence ID" value="NC_014628.2"/>
</dbReference>
<gene>
    <name evidence="1" type="ORF">PPSC2_26165</name>
</gene>
<dbReference type="OrthoDB" id="9946038at2"/>
<dbReference type="KEGG" id="ppm:PPSC2_26165"/>
<geneLocation type="plasmid" evidence="1 2">
    <name>pSC2</name>
</geneLocation>
<proteinExistence type="predicted"/>
<evidence type="ECO:0000313" key="2">
    <source>
        <dbReference type="Proteomes" id="UP000006868"/>
    </source>
</evidence>
<keyword evidence="1" id="KW-0614">Plasmid</keyword>
<evidence type="ECO:0000313" key="1">
    <source>
        <dbReference type="EMBL" id="ADO59799.1"/>
    </source>
</evidence>
<dbReference type="Proteomes" id="UP000006868">
    <property type="component" value="Plasmid pSC2"/>
</dbReference>
<dbReference type="EMBL" id="CP002214">
    <property type="protein sequence ID" value="ADO59799.1"/>
    <property type="molecule type" value="Genomic_DNA"/>
</dbReference>
<accession>E3EKG7</accession>
<dbReference type="AlphaFoldDB" id="E3EKG7"/>
<dbReference type="PATRIC" id="fig|886882.15.peg.5510"/>
<dbReference type="HOGENOM" id="CLU_1813916_0_0_9"/>